<dbReference type="GO" id="GO:0016020">
    <property type="term" value="C:membrane"/>
    <property type="evidence" value="ECO:0007669"/>
    <property type="project" value="InterPro"/>
</dbReference>
<evidence type="ECO:0000256" key="1">
    <source>
        <dbReference type="SAM" id="Phobius"/>
    </source>
</evidence>
<protein>
    <recommendedName>
        <fullName evidence="2">Signal transduction histidine kinase internal region domain-containing protein</fullName>
    </recommendedName>
</protein>
<feature type="domain" description="Signal transduction histidine kinase internal region" evidence="2">
    <location>
        <begin position="172"/>
        <end position="255"/>
    </location>
</feature>
<feature type="transmembrane region" description="Helical" evidence="1">
    <location>
        <begin position="20"/>
        <end position="39"/>
    </location>
</feature>
<name>A0A243WFZ9_9BACT</name>
<evidence type="ECO:0000313" key="3">
    <source>
        <dbReference type="EMBL" id="OUJ74674.1"/>
    </source>
</evidence>
<evidence type="ECO:0000313" key="4">
    <source>
        <dbReference type="Proteomes" id="UP000194873"/>
    </source>
</evidence>
<feature type="transmembrane region" description="Helical" evidence="1">
    <location>
        <begin position="95"/>
        <end position="113"/>
    </location>
</feature>
<dbReference type="PANTHER" id="PTHR34220">
    <property type="entry name" value="SENSOR HISTIDINE KINASE YPDA"/>
    <property type="match status" value="1"/>
</dbReference>
<dbReference type="Pfam" id="PF06580">
    <property type="entry name" value="His_kinase"/>
    <property type="match status" value="1"/>
</dbReference>
<evidence type="ECO:0000259" key="2">
    <source>
        <dbReference type="Pfam" id="PF06580"/>
    </source>
</evidence>
<organism evidence="3 4">
    <name type="scientific">Hymenobacter crusticola</name>
    <dbReference type="NCBI Taxonomy" id="1770526"/>
    <lineage>
        <taxon>Bacteria</taxon>
        <taxon>Pseudomonadati</taxon>
        <taxon>Bacteroidota</taxon>
        <taxon>Cytophagia</taxon>
        <taxon>Cytophagales</taxon>
        <taxon>Hymenobacteraceae</taxon>
        <taxon>Hymenobacter</taxon>
    </lineage>
</organism>
<reference evidence="3 4" key="1">
    <citation type="submission" date="2017-01" db="EMBL/GenBank/DDBJ databases">
        <title>A new Hymenobacter.</title>
        <authorList>
            <person name="Liang Y."/>
            <person name="Feng F."/>
        </authorList>
    </citation>
    <scope>NUCLEOTIDE SEQUENCE [LARGE SCALE GENOMIC DNA]</scope>
    <source>
        <strain evidence="3">MIMBbqt21</strain>
    </source>
</reference>
<dbReference type="Proteomes" id="UP000194873">
    <property type="component" value="Unassembled WGS sequence"/>
</dbReference>
<dbReference type="PANTHER" id="PTHR34220:SF7">
    <property type="entry name" value="SENSOR HISTIDINE KINASE YPDA"/>
    <property type="match status" value="1"/>
</dbReference>
<sequence length="363" mass="41349">MPKLPRAVLAFWNKVRPKTVLGRMYLYTTPWGIPFYGYVYWGETYLHSGRVFVLGTWLFIVLNVLCVAGGSYLTTLTVKWFPEPQQAPQRVGTNLLLLVLFIVVGTRQTMWLMDAVHLFGYHYRPRQDFWVLVSVAVVYVLIAALGEVVYTVSQWQSTQLEAQQLAKQQVQAQLDEVKQQVNPHFLFNSLNSLSVLIGEDPKQAERFVDEMAKVYRYLLQAHRTTQLTTPAGLTTLDAELRFLQSYAYLLRTRYGAGIELTIQAAEADRTSGLLPLTLQTLVDNAIRHNVVSTAKPLRIDIQTTSAGLLRVRNTRQKRSVRVPINREGLSTLQSRYHLLTGPDRIRVEADEQQFSVSVQLVPL</sequence>
<dbReference type="EMBL" id="MTSE01000003">
    <property type="protein sequence ID" value="OUJ74674.1"/>
    <property type="molecule type" value="Genomic_DNA"/>
</dbReference>
<dbReference type="OrthoDB" id="927174at2"/>
<dbReference type="AlphaFoldDB" id="A0A243WFZ9"/>
<dbReference type="RefSeq" id="WP_086593476.1">
    <property type="nucleotide sequence ID" value="NZ_MTSE01000003.1"/>
</dbReference>
<dbReference type="InterPro" id="IPR010559">
    <property type="entry name" value="Sig_transdc_His_kin_internal"/>
</dbReference>
<feature type="transmembrane region" description="Helical" evidence="1">
    <location>
        <begin position="129"/>
        <end position="150"/>
    </location>
</feature>
<proteinExistence type="predicted"/>
<feature type="transmembrane region" description="Helical" evidence="1">
    <location>
        <begin position="51"/>
        <end position="74"/>
    </location>
</feature>
<keyword evidence="1" id="KW-0812">Transmembrane</keyword>
<dbReference type="InterPro" id="IPR050640">
    <property type="entry name" value="Bact_2-comp_sensor_kinase"/>
</dbReference>
<comment type="caution">
    <text evidence="3">The sequence shown here is derived from an EMBL/GenBank/DDBJ whole genome shotgun (WGS) entry which is preliminary data.</text>
</comment>
<keyword evidence="1" id="KW-1133">Transmembrane helix</keyword>
<gene>
    <name evidence="3" type="ORF">BXP70_07875</name>
</gene>
<keyword evidence="1" id="KW-0472">Membrane</keyword>
<accession>A0A243WFZ9</accession>
<dbReference type="GO" id="GO:0000155">
    <property type="term" value="F:phosphorelay sensor kinase activity"/>
    <property type="evidence" value="ECO:0007669"/>
    <property type="project" value="InterPro"/>
</dbReference>
<keyword evidence="4" id="KW-1185">Reference proteome</keyword>